<dbReference type="EMBL" id="JALJOR010000003">
    <property type="protein sequence ID" value="KAK9819861.1"/>
    <property type="molecule type" value="Genomic_DNA"/>
</dbReference>
<dbReference type="InterPro" id="IPR000873">
    <property type="entry name" value="AMP-dep_synth/lig_dom"/>
</dbReference>
<reference evidence="4 5" key="1">
    <citation type="journal article" date="2024" name="Nat. Commun.">
        <title>Phylogenomics reveals the evolutionary origins of lichenization in chlorophyte algae.</title>
        <authorList>
            <person name="Puginier C."/>
            <person name="Libourel C."/>
            <person name="Otte J."/>
            <person name="Skaloud P."/>
            <person name="Haon M."/>
            <person name="Grisel S."/>
            <person name="Petersen M."/>
            <person name="Berrin J.G."/>
            <person name="Delaux P.M."/>
            <person name="Dal Grande F."/>
            <person name="Keller J."/>
        </authorList>
    </citation>
    <scope>NUCLEOTIDE SEQUENCE [LARGE SCALE GENOMIC DNA]</scope>
    <source>
        <strain evidence="4 5">SAG 2043</strain>
    </source>
</reference>
<proteinExistence type="predicted"/>
<evidence type="ECO:0000313" key="4">
    <source>
        <dbReference type="EMBL" id="KAK9819861.1"/>
    </source>
</evidence>
<dbReference type="Pfam" id="PF13360">
    <property type="entry name" value="PQQ_2"/>
    <property type="match status" value="1"/>
</dbReference>
<dbReference type="InterPro" id="IPR039476">
    <property type="entry name" value="P2CMN_synthase_LarB"/>
</dbReference>
<evidence type="ECO:0000259" key="3">
    <source>
        <dbReference type="SMART" id="SM01001"/>
    </source>
</evidence>
<feature type="domain" description="PurE" evidence="3">
    <location>
        <begin position="913"/>
        <end position="1045"/>
    </location>
</feature>
<evidence type="ECO:0000256" key="1">
    <source>
        <dbReference type="ARBA" id="ARBA00004747"/>
    </source>
</evidence>
<dbReference type="SUPFAM" id="SSF52255">
    <property type="entry name" value="N5-CAIR mutase (phosphoribosylaminoimidazole carboxylase, PurE)"/>
    <property type="match status" value="1"/>
</dbReference>
<dbReference type="PANTHER" id="PTHR44394:SF1">
    <property type="entry name" value="BETA-ALANINE-ACTIVATING ENZYME"/>
    <property type="match status" value="1"/>
</dbReference>
<accession>A0AAW1QF64</accession>
<dbReference type="InterPro" id="IPR052091">
    <property type="entry name" value="Beta-ala_Activ/Resist"/>
</dbReference>
<dbReference type="GO" id="GO:0004638">
    <property type="term" value="F:phosphoribosylaminoimidazole carboxylase activity"/>
    <property type="evidence" value="ECO:0007669"/>
    <property type="project" value="UniProtKB-EC"/>
</dbReference>
<dbReference type="InterPro" id="IPR000031">
    <property type="entry name" value="PurE_dom"/>
</dbReference>
<comment type="pathway">
    <text evidence="1">Purine metabolism; IMP biosynthesis via de novo pathway; 5-amino-1-(5-phospho-D-ribosyl)imidazole-4-carboxylate from 5-amino-1-(5-phospho-D-ribosyl)imidazole (carboxylase route): step 1/1.</text>
</comment>
<dbReference type="InterPro" id="IPR011047">
    <property type="entry name" value="Quinoprotein_ADH-like_sf"/>
</dbReference>
<dbReference type="PANTHER" id="PTHR44394">
    <property type="entry name" value="BETA-ALANINE-ACTIVATING ENZYME"/>
    <property type="match status" value="1"/>
</dbReference>
<dbReference type="Gene3D" id="3.30.300.30">
    <property type="match status" value="1"/>
</dbReference>
<dbReference type="Gene3D" id="3.40.50.1970">
    <property type="match status" value="1"/>
</dbReference>
<evidence type="ECO:0000313" key="5">
    <source>
        <dbReference type="Proteomes" id="UP001489004"/>
    </source>
</evidence>
<dbReference type="GO" id="GO:0006189">
    <property type="term" value="P:'de novo' IMP biosynthetic process"/>
    <property type="evidence" value="ECO:0007669"/>
    <property type="project" value="InterPro"/>
</dbReference>
<dbReference type="NCBIfam" id="NF033503">
    <property type="entry name" value="LarB"/>
    <property type="match status" value="1"/>
</dbReference>
<dbReference type="InterPro" id="IPR002372">
    <property type="entry name" value="PQQ_rpt_dom"/>
</dbReference>
<dbReference type="Gene3D" id="2.130.10.10">
    <property type="entry name" value="YVTN repeat-like/Quinoprotein amine dehydrogenase"/>
    <property type="match status" value="1"/>
</dbReference>
<dbReference type="InterPro" id="IPR042099">
    <property type="entry name" value="ANL_N_sf"/>
</dbReference>
<name>A0AAW1QF64_9CHLO</name>
<sequence>MPSVSLLYARICVAWQKQPKEICVREADASSTWSFEELQLEVFKVHKLLQAKLAAGAGLRAHAAPNAANSRAARPALIGICLERSALYVTAVLAALRAGAAFLPLDPLWPDDRLQLVLSDAEPDVVIWASSQHGGAGRPPVLAANLGILLQLPAPGLDPANPSLPFDTGALQRHASDALPGSSVANMSLRLPVHASQSCQPAAVEACDAGALTLSRASAWSDVAYVMYTSGSTGKPKGVCGTLQGILNRCKWWQEVYGLQADDIGCFKTSPCFVDAIWEMFAPLLAGIMLVVVPQDTVRNPAALLATLAAHRVTHFVAVPSLLRALEPHLHPRPGLQLKVVVSSGGPLTCQLLQRLQVALPGTRILNLYGSTEQHTVELLDRLAGSGTIRMFRTGDQGRITANGLELRGRVDLQVKLAGVRVDLSEVEAILLDHPMVQAAITRVWPGPHGAGQRLAAYVELHASSATSALLHPSPDVEDQLRLWCHSKLPAGAVPFHVSVLHELPSTVMRGAAGVALTLDGQHVAVACGDQQLYFLEACSGQLTGSCDVGGAMQAAPTVDPWRGLVWVGSHSRELVACAAPGRVVWRLPCTGALSAAPTFDPQRHRVYAADLSGALTAYVAEAACRAEPQVCWRHTCLGPIFAAPAVLPHTGTVIVNAVDGTIAALSHQGAPLWSLSLGAALFAPLCMLPPHPSSGTWAAVGTQTGSIHILDCVAGALLLSQQLADSPLNTSVLSMTCVAEVAMPGEMFSPPVVLGPLCLFGSRDDHGASHVTQGELSSSNGAASSQLMDPRLLELLQRVAAGELSPETATIQLHDRSSGYQQVMDFAQVDAWRAQRTGFPEVVWGPGKSPEQIAAIMGRMAENESVVMATRITPEVSHQVQRYLPEVEYNAPAGILLLKSSTGKRKQPRLPGIVAVLSAGTADEGVAEECKAVADVLGCYCFRLADVSVDGLHRILANLSAVRAADVVIVISGTDGALPAVVAGLVEAPVIAVPTSVGYGAALSGITPLLSALTASSPGVCVVNIDSGFGAAMIAARILQTVGKLRRAAAPPAAGGNGSSQ</sequence>
<dbReference type="InterPro" id="IPR045851">
    <property type="entry name" value="AMP-bd_C_sf"/>
</dbReference>
<dbReference type="GO" id="GO:0016787">
    <property type="term" value="F:hydrolase activity"/>
    <property type="evidence" value="ECO:0007669"/>
    <property type="project" value="InterPro"/>
</dbReference>
<dbReference type="Pfam" id="PF00501">
    <property type="entry name" value="AMP-binding"/>
    <property type="match status" value="1"/>
</dbReference>
<evidence type="ECO:0000256" key="2">
    <source>
        <dbReference type="ARBA" id="ARBA00012329"/>
    </source>
</evidence>
<organism evidence="4 5">
    <name type="scientific">[Myrmecia] bisecta</name>
    <dbReference type="NCBI Taxonomy" id="41462"/>
    <lineage>
        <taxon>Eukaryota</taxon>
        <taxon>Viridiplantae</taxon>
        <taxon>Chlorophyta</taxon>
        <taxon>core chlorophytes</taxon>
        <taxon>Trebouxiophyceae</taxon>
        <taxon>Trebouxiales</taxon>
        <taxon>Trebouxiaceae</taxon>
        <taxon>Myrmecia</taxon>
    </lineage>
</organism>
<dbReference type="Proteomes" id="UP001489004">
    <property type="component" value="Unassembled WGS sequence"/>
</dbReference>
<dbReference type="SUPFAM" id="SSF56801">
    <property type="entry name" value="Acetyl-CoA synthetase-like"/>
    <property type="match status" value="1"/>
</dbReference>
<dbReference type="Pfam" id="PF00731">
    <property type="entry name" value="AIRC"/>
    <property type="match status" value="1"/>
</dbReference>
<dbReference type="AlphaFoldDB" id="A0AAW1QF64"/>
<dbReference type="EC" id="4.1.1.21" evidence="2"/>
<keyword evidence="5" id="KW-1185">Reference proteome</keyword>
<dbReference type="SMART" id="SM01001">
    <property type="entry name" value="AIRC"/>
    <property type="match status" value="1"/>
</dbReference>
<protein>
    <recommendedName>
        <fullName evidence="2">phosphoribosylaminoimidazole carboxylase</fullName>
        <ecNumber evidence="2">4.1.1.21</ecNumber>
    </recommendedName>
</protein>
<dbReference type="PROSITE" id="PS00455">
    <property type="entry name" value="AMP_BINDING"/>
    <property type="match status" value="1"/>
</dbReference>
<dbReference type="SUPFAM" id="SSF50998">
    <property type="entry name" value="Quinoprotein alcohol dehydrogenase-like"/>
    <property type="match status" value="1"/>
</dbReference>
<gene>
    <name evidence="4" type="ORF">WJX72_003418</name>
</gene>
<comment type="caution">
    <text evidence="4">The sequence shown here is derived from an EMBL/GenBank/DDBJ whole genome shotgun (WGS) entry which is preliminary data.</text>
</comment>
<dbReference type="InterPro" id="IPR015943">
    <property type="entry name" value="WD40/YVTN_repeat-like_dom_sf"/>
</dbReference>
<dbReference type="InterPro" id="IPR020845">
    <property type="entry name" value="AMP-binding_CS"/>
</dbReference>
<dbReference type="GO" id="GO:0043041">
    <property type="term" value="P:amino acid activation for nonribosomal peptide biosynthetic process"/>
    <property type="evidence" value="ECO:0007669"/>
    <property type="project" value="TreeGrafter"/>
</dbReference>
<dbReference type="Gene3D" id="3.40.50.12780">
    <property type="entry name" value="N-terminal domain of ligase-like"/>
    <property type="match status" value="1"/>
</dbReference>